<accession>A0A0D6JCW0</accession>
<evidence type="ECO:0008006" key="4">
    <source>
        <dbReference type="Google" id="ProtNLM"/>
    </source>
</evidence>
<proteinExistence type="predicted"/>
<dbReference type="KEGG" id="fil:BN1229_v1_0967"/>
<dbReference type="AlphaFoldDB" id="A0A0D6JCW0"/>
<name>A0A0D6JCW0_9HYPH</name>
<feature type="chain" id="PRO_5002306151" description="PepSY domain-containing protein" evidence="1">
    <location>
        <begin position="31"/>
        <end position="101"/>
    </location>
</feature>
<feature type="signal peptide" evidence="1">
    <location>
        <begin position="1"/>
        <end position="30"/>
    </location>
</feature>
<dbReference type="RefSeq" id="WP_244465005.1">
    <property type="nucleotide sequence ID" value="NZ_LN829118.1"/>
</dbReference>
<dbReference type="EMBL" id="LN829119">
    <property type="protein sequence ID" value="CPR16803.1"/>
    <property type="molecule type" value="Genomic_DNA"/>
</dbReference>
<protein>
    <recommendedName>
        <fullName evidence="4">PepSY domain-containing protein</fullName>
    </recommendedName>
</protein>
<dbReference type="Proteomes" id="UP000033187">
    <property type="component" value="Chromosome 1"/>
</dbReference>
<sequence>MFESRNLRGRLTATLTAGLTLVCAVSPAQAQTSGEDPKDIIASQIRRQGFACDKPKSATRDQKLSSANETVWVLQCEQDAYRVRLVPNMGAKVERLDTETQ</sequence>
<evidence type="ECO:0000256" key="1">
    <source>
        <dbReference type="SAM" id="SignalP"/>
    </source>
</evidence>
<keyword evidence="3" id="KW-1185">Reference proteome</keyword>
<keyword evidence="1" id="KW-0732">Signal</keyword>
<dbReference type="KEGG" id="fiy:BN1229_v1_0971"/>
<evidence type="ECO:0000313" key="2">
    <source>
        <dbReference type="EMBL" id="CPR16803.1"/>
    </source>
</evidence>
<gene>
    <name evidence="2" type="ORF">YBN1229_v1_0971</name>
</gene>
<organism evidence="2 3">
    <name type="scientific">Candidatus Filomicrobium marinum</name>
    <dbReference type="NCBI Taxonomy" id="1608628"/>
    <lineage>
        <taxon>Bacteria</taxon>
        <taxon>Pseudomonadati</taxon>
        <taxon>Pseudomonadota</taxon>
        <taxon>Alphaproteobacteria</taxon>
        <taxon>Hyphomicrobiales</taxon>
        <taxon>Hyphomicrobiaceae</taxon>
        <taxon>Filomicrobium</taxon>
    </lineage>
</organism>
<reference evidence="3" key="1">
    <citation type="submission" date="2015-02" db="EMBL/GenBank/DDBJ databases">
        <authorList>
            <person name="Chooi Y.-H."/>
        </authorList>
    </citation>
    <scope>NUCLEOTIDE SEQUENCE [LARGE SCALE GENOMIC DNA]</scope>
    <source>
        <strain evidence="3">strain Y</strain>
    </source>
</reference>
<evidence type="ECO:0000313" key="3">
    <source>
        <dbReference type="Proteomes" id="UP000033187"/>
    </source>
</evidence>